<dbReference type="PROSITE" id="PS51935">
    <property type="entry name" value="NLPC_P60"/>
    <property type="match status" value="1"/>
</dbReference>
<gene>
    <name evidence="6" type="ORF">METZ01_LOCUS28213</name>
</gene>
<dbReference type="GO" id="GO:0006508">
    <property type="term" value="P:proteolysis"/>
    <property type="evidence" value="ECO:0007669"/>
    <property type="project" value="UniProtKB-KW"/>
</dbReference>
<comment type="similarity">
    <text evidence="1">Belongs to the peptidase C40 family.</text>
</comment>
<reference evidence="6" key="1">
    <citation type="submission" date="2018-05" db="EMBL/GenBank/DDBJ databases">
        <authorList>
            <person name="Lanie J.A."/>
            <person name="Ng W.-L."/>
            <person name="Kazmierczak K.M."/>
            <person name="Andrzejewski T.M."/>
            <person name="Davidsen T.M."/>
            <person name="Wayne K.J."/>
            <person name="Tettelin H."/>
            <person name="Glass J.I."/>
            <person name="Rusch D."/>
            <person name="Podicherti R."/>
            <person name="Tsui H.-C.T."/>
            <person name="Winkler M.E."/>
        </authorList>
    </citation>
    <scope>NUCLEOTIDE SEQUENCE</scope>
</reference>
<dbReference type="AlphaFoldDB" id="A0A381QAE5"/>
<dbReference type="Gene3D" id="3.90.1720.10">
    <property type="entry name" value="endopeptidase domain like (from Nostoc punctiforme)"/>
    <property type="match status" value="1"/>
</dbReference>
<dbReference type="PANTHER" id="PTHR47053">
    <property type="entry name" value="MUREIN DD-ENDOPEPTIDASE MEPH-RELATED"/>
    <property type="match status" value="1"/>
</dbReference>
<evidence type="ECO:0000256" key="4">
    <source>
        <dbReference type="ARBA" id="ARBA00022807"/>
    </source>
</evidence>
<dbReference type="SUPFAM" id="SSF54001">
    <property type="entry name" value="Cysteine proteinases"/>
    <property type="match status" value="1"/>
</dbReference>
<dbReference type="PANTHER" id="PTHR47053:SF1">
    <property type="entry name" value="MUREIN DD-ENDOPEPTIDASE MEPH-RELATED"/>
    <property type="match status" value="1"/>
</dbReference>
<dbReference type="EMBL" id="UINC01001242">
    <property type="protein sequence ID" value="SUZ75359.1"/>
    <property type="molecule type" value="Genomic_DNA"/>
</dbReference>
<keyword evidence="2" id="KW-0645">Protease</keyword>
<dbReference type="InterPro" id="IPR041382">
    <property type="entry name" value="SH3_16"/>
</dbReference>
<evidence type="ECO:0000259" key="5">
    <source>
        <dbReference type="PROSITE" id="PS51935"/>
    </source>
</evidence>
<feature type="domain" description="NlpC/P60" evidence="5">
    <location>
        <begin position="139"/>
        <end position="265"/>
    </location>
</feature>
<sequence>MRRILEIFPIESNIKLVYLFPRESNKFLPMFQPEKNWFIITSGAAPVYEEANFNSPCLTEAVFGESCQILNQKNNWLCVKCEDDYEGWVNTFYGNISPEKNNPTHRMVFPTKNGLYDPKYPFGAKVTENLPGSIQIMDTLGLDQVIPVAENLLDTPYKWGGKTSLGMDCSGLVQSVLKVCGLNVPRDSYQQQEYFAKDEIQIDQVEPGDLHFFGKDGKVSHVGFSTGGKGILHSQGMVKEESLDPADRNVNQKLIDMYLSSHSIQRKFPS</sequence>
<evidence type="ECO:0000313" key="6">
    <source>
        <dbReference type="EMBL" id="SUZ75359.1"/>
    </source>
</evidence>
<keyword evidence="4" id="KW-0788">Thiol protease</keyword>
<accession>A0A381QAE5</accession>
<evidence type="ECO:0000256" key="1">
    <source>
        <dbReference type="ARBA" id="ARBA00007074"/>
    </source>
</evidence>
<dbReference type="GO" id="GO:0008234">
    <property type="term" value="F:cysteine-type peptidase activity"/>
    <property type="evidence" value="ECO:0007669"/>
    <property type="project" value="UniProtKB-KW"/>
</dbReference>
<dbReference type="InterPro" id="IPR038765">
    <property type="entry name" value="Papain-like_cys_pep_sf"/>
</dbReference>
<evidence type="ECO:0000256" key="3">
    <source>
        <dbReference type="ARBA" id="ARBA00022801"/>
    </source>
</evidence>
<dbReference type="Pfam" id="PF18348">
    <property type="entry name" value="SH3_16"/>
    <property type="match status" value="1"/>
</dbReference>
<organism evidence="6">
    <name type="scientific">marine metagenome</name>
    <dbReference type="NCBI Taxonomy" id="408172"/>
    <lineage>
        <taxon>unclassified sequences</taxon>
        <taxon>metagenomes</taxon>
        <taxon>ecological metagenomes</taxon>
    </lineage>
</organism>
<dbReference type="InterPro" id="IPR000064">
    <property type="entry name" value="NLP_P60_dom"/>
</dbReference>
<keyword evidence="3" id="KW-0378">Hydrolase</keyword>
<evidence type="ECO:0000256" key="2">
    <source>
        <dbReference type="ARBA" id="ARBA00022670"/>
    </source>
</evidence>
<dbReference type="Gene3D" id="2.30.30.40">
    <property type="entry name" value="SH3 Domains"/>
    <property type="match status" value="1"/>
</dbReference>
<dbReference type="InterPro" id="IPR051202">
    <property type="entry name" value="Peptidase_C40"/>
</dbReference>
<protein>
    <recommendedName>
        <fullName evidence="5">NlpC/P60 domain-containing protein</fullName>
    </recommendedName>
</protein>
<name>A0A381QAE5_9ZZZZ</name>
<proteinExistence type="inferred from homology"/>
<dbReference type="Pfam" id="PF00877">
    <property type="entry name" value="NLPC_P60"/>
    <property type="match status" value="1"/>
</dbReference>